<organism evidence="3 4">
    <name type="scientific">Novosphingobium aquae</name>
    <dbReference type="NCBI Taxonomy" id="3133435"/>
    <lineage>
        <taxon>Bacteria</taxon>
        <taxon>Pseudomonadati</taxon>
        <taxon>Pseudomonadota</taxon>
        <taxon>Alphaproteobacteria</taxon>
        <taxon>Sphingomonadales</taxon>
        <taxon>Sphingomonadaceae</taxon>
        <taxon>Novosphingobium</taxon>
    </lineage>
</organism>
<dbReference type="EMBL" id="JBBHJY010000004">
    <property type="protein sequence ID" value="MEJ6010359.1"/>
    <property type="molecule type" value="Genomic_DNA"/>
</dbReference>
<dbReference type="InterPro" id="IPR053145">
    <property type="entry name" value="AB_hydrolase_Est10"/>
</dbReference>
<feature type="domain" description="Xaa-Pro dipeptidyl-peptidase-like" evidence="2">
    <location>
        <begin position="263"/>
        <end position="511"/>
    </location>
</feature>
<accession>A0ABU8SA29</accession>
<dbReference type="GO" id="GO:0016787">
    <property type="term" value="F:hydrolase activity"/>
    <property type="evidence" value="ECO:0007669"/>
    <property type="project" value="UniProtKB-KW"/>
</dbReference>
<dbReference type="RefSeq" id="WP_339966932.1">
    <property type="nucleotide sequence ID" value="NZ_JBBHJY010000004.1"/>
</dbReference>
<dbReference type="InterPro" id="IPR029058">
    <property type="entry name" value="AB_hydrolase_fold"/>
</dbReference>
<name>A0ABU8SA29_9SPHN</name>
<protein>
    <submittedName>
        <fullName evidence="3">Alpha/beta fold hydrolase</fullName>
    </submittedName>
</protein>
<feature type="signal peptide" evidence="1">
    <location>
        <begin position="1"/>
        <end position="23"/>
    </location>
</feature>
<evidence type="ECO:0000313" key="3">
    <source>
        <dbReference type="EMBL" id="MEJ6010359.1"/>
    </source>
</evidence>
<dbReference type="Pfam" id="PF02129">
    <property type="entry name" value="Peptidase_S15"/>
    <property type="match status" value="1"/>
</dbReference>
<evidence type="ECO:0000256" key="1">
    <source>
        <dbReference type="SAM" id="SignalP"/>
    </source>
</evidence>
<keyword evidence="1" id="KW-0732">Signal</keyword>
<keyword evidence="4" id="KW-1185">Reference proteome</keyword>
<reference evidence="3 4" key="1">
    <citation type="submission" date="2024-03" db="EMBL/GenBank/DDBJ databases">
        <authorList>
            <person name="Jo J.-H."/>
        </authorList>
    </citation>
    <scope>NUCLEOTIDE SEQUENCE [LARGE SCALE GENOMIC DNA]</scope>
    <source>
        <strain evidence="3 4">AS3R-12</strain>
    </source>
</reference>
<dbReference type="Proteomes" id="UP001379235">
    <property type="component" value="Unassembled WGS sequence"/>
</dbReference>
<dbReference type="PANTHER" id="PTHR43265">
    <property type="entry name" value="ESTERASE ESTD"/>
    <property type="match status" value="1"/>
</dbReference>
<evidence type="ECO:0000259" key="2">
    <source>
        <dbReference type="Pfam" id="PF02129"/>
    </source>
</evidence>
<sequence length="576" mass="60215">MPLFRRILAVFALLLALPQAALAAPVGAGIWHGAGATPIGDLMLVVQIERGADGALKGDIESRDQNPGRTMPLTSVTLDKERLTFAVEALQAKYEGTWSEADKAWVGTFTQGIAMKLALKAGDAPATPVFAGLDGRWAGEVVLNGVTLRQGLRFRTAPTGTIGLYESPDQMVSGVPVRGLARDGNAVRFTILNGMLVFSGALADDGQSLTGTLSQPGQTELAITFKRQAAGAKAAAAKRPQLPTAPFPYRSEEVSIPNLATPGVTLAGTLTLPEGKGPFPAAILISGSGAQDRDETLAGHKPFAVIADHLTRNGFAVLRLDDRGTAKSTGDFSKATSADFASDANAAFASLAARPDISSGKIGFIGHSEGGMIAPIAIAGNPKVAYVILLAGPGTKLDQLMLSQQRLIGSQMGRSEADLDKAEPVFAKIFAAVAKAKDNAEAEAAIEAILTPQARADFGLPADAPASILTARLGGPWFRYFLNYDPVPNLARITVPVLAINGALDRQVPAGDNLAAIRKATAANKDVTIVELPGLNHLFQTAKTGGIGEYQMIEESFAPAALDLMTAWLQKRFAAR</sequence>
<comment type="caution">
    <text evidence="3">The sequence shown here is derived from an EMBL/GenBank/DDBJ whole genome shotgun (WGS) entry which is preliminary data.</text>
</comment>
<dbReference type="PANTHER" id="PTHR43265:SF1">
    <property type="entry name" value="ESTERASE ESTD"/>
    <property type="match status" value="1"/>
</dbReference>
<feature type="chain" id="PRO_5045923224" evidence="1">
    <location>
        <begin position="24"/>
        <end position="576"/>
    </location>
</feature>
<keyword evidence="3" id="KW-0378">Hydrolase</keyword>
<dbReference type="Gene3D" id="3.40.50.1820">
    <property type="entry name" value="alpha/beta hydrolase"/>
    <property type="match status" value="1"/>
</dbReference>
<dbReference type="InterPro" id="IPR000383">
    <property type="entry name" value="Xaa-Pro-like_dom"/>
</dbReference>
<evidence type="ECO:0000313" key="4">
    <source>
        <dbReference type="Proteomes" id="UP001379235"/>
    </source>
</evidence>
<dbReference type="SUPFAM" id="SSF53474">
    <property type="entry name" value="alpha/beta-Hydrolases"/>
    <property type="match status" value="1"/>
</dbReference>
<proteinExistence type="predicted"/>
<gene>
    <name evidence="3" type="ORF">WG900_10550</name>
</gene>